<sequence length="145" mass="17171">MIASTEKIIELIDHDQYLEAFPILKQLRTDLTEEGYLELLKQMKQNGYKLFALYNENRIVALTGVGLQVNFYNKKYVFVYDLVTDKEHRSKGYGYKLLSHIEKWAKANGAEFVALESGIQRTNAHRFYEEKLNYNKWCYSFRKPI</sequence>
<feature type="domain" description="N-acetyltransferase" evidence="1">
    <location>
        <begin position="7"/>
        <end position="145"/>
    </location>
</feature>
<dbReference type="SUPFAM" id="SSF55729">
    <property type="entry name" value="Acyl-CoA N-acyltransferases (Nat)"/>
    <property type="match status" value="1"/>
</dbReference>
<evidence type="ECO:0000259" key="1">
    <source>
        <dbReference type="PROSITE" id="PS51186"/>
    </source>
</evidence>
<gene>
    <name evidence="2" type="ORF">C3744_28795</name>
</gene>
<dbReference type="Proteomes" id="UP000256519">
    <property type="component" value="Unassembled WGS sequence"/>
</dbReference>
<protein>
    <submittedName>
        <fullName evidence="2">GNAT family N-acetyltransferase</fullName>
    </submittedName>
</protein>
<dbReference type="Gene3D" id="3.40.630.30">
    <property type="match status" value="1"/>
</dbReference>
<evidence type="ECO:0000313" key="3">
    <source>
        <dbReference type="Proteomes" id="UP000256519"/>
    </source>
</evidence>
<organism evidence="2 3">
    <name type="scientific">Priestia megaterium</name>
    <name type="common">Bacillus megaterium</name>
    <dbReference type="NCBI Taxonomy" id="1404"/>
    <lineage>
        <taxon>Bacteria</taxon>
        <taxon>Bacillati</taxon>
        <taxon>Bacillota</taxon>
        <taxon>Bacilli</taxon>
        <taxon>Bacillales</taxon>
        <taxon>Bacillaceae</taxon>
        <taxon>Priestia</taxon>
    </lineage>
</organism>
<comment type="caution">
    <text evidence="2">The sequence shown here is derived from an EMBL/GenBank/DDBJ whole genome shotgun (WGS) entry which is preliminary data.</text>
</comment>
<dbReference type="InterPro" id="IPR000182">
    <property type="entry name" value="GNAT_dom"/>
</dbReference>
<reference evidence="2 3" key="1">
    <citation type="journal article" date="2018" name="Appl. Environ. Microbiol.">
        <title>Antimicrobial susceptibility testing and tentative epidemiological cut-off values of five Bacillus species relevant for use as animal feed additives or for plant protection.</title>
        <authorList>
            <person name="Agerso Y."/>
            <person name="Stuer-Lauridsen B."/>
            <person name="Bjerre K."/>
            <person name="Jensen M.G."/>
            <person name="Johansen E."/>
            <person name="Bennedsen M."/>
            <person name="Brockmann E."/>
            <person name="Nielsen B."/>
        </authorList>
    </citation>
    <scope>NUCLEOTIDE SEQUENCE [LARGE SCALE GENOMIC DNA]</scope>
    <source>
        <strain evidence="2 3">CHCC20162</strain>
    </source>
</reference>
<name>A0A3D8WU49_PRIMG</name>
<proteinExistence type="predicted"/>
<dbReference type="PROSITE" id="PS51186">
    <property type="entry name" value="GNAT"/>
    <property type="match status" value="1"/>
</dbReference>
<dbReference type="CDD" id="cd04301">
    <property type="entry name" value="NAT_SF"/>
    <property type="match status" value="1"/>
</dbReference>
<dbReference type="InterPro" id="IPR016181">
    <property type="entry name" value="Acyl_CoA_acyltransferase"/>
</dbReference>
<dbReference type="Pfam" id="PF00583">
    <property type="entry name" value="Acetyltransf_1"/>
    <property type="match status" value="1"/>
</dbReference>
<keyword evidence="2" id="KW-0808">Transferase</keyword>
<accession>A0A3D8WU49</accession>
<dbReference type="RefSeq" id="WP_116078823.1">
    <property type="nucleotide sequence ID" value="NZ_CP187631.1"/>
</dbReference>
<evidence type="ECO:0000313" key="2">
    <source>
        <dbReference type="EMBL" id="RDZ06424.1"/>
    </source>
</evidence>
<dbReference type="GO" id="GO:0016747">
    <property type="term" value="F:acyltransferase activity, transferring groups other than amino-acyl groups"/>
    <property type="evidence" value="ECO:0007669"/>
    <property type="project" value="InterPro"/>
</dbReference>
<dbReference type="EMBL" id="PQWM01000067">
    <property type="protein sequence ID" value="RDZ06424.1"/>
    <property type="molecule type" value="Genomic_DNA"/>
</dbReference>
<dbReference type="AlphaFoldDB" id="A0A3D8WU49"/>